<dbReference type="KEGG" id="strr:EKD16_19890"/>
<dbReference type="GO" id="GO:0005524">
    <property type="term" value="F:ATP binding"/>
    <property type="evidence" value="ECO:0007669"/>
    <property type="project" value="UniProtKB-KW"/>
</dbReference>
<sequence length="263" mass="27823">MPTAPTPAGAAPEAAPAPALALEDLSWSVGGAVIVDGVTLAARDGEFVAVIGPNGAGKTSLFNLVSGLTRPTRGRVLLGGADVTRERPHRRTRRGLGRTFQTSSVFGDLTAEENVGLAAQARSGESHRFWRRASSAAGPQTAEVLELVRLSHRRGAEATGLSHGDKRKLELALLLARDPELILLDEPMAGVSAGEVGELTDVIRAVQRERECTVLMVEHHMEVLLELADRLAVMHHGALLAFADPETAMADPQVQAAYLGESL</sequence>
<dbReference type="GO" id="GO:0016887">
    <property type="term" value="F:ATP hydrolysis activity"/>
    <property type="evidence" value="ECO:0007669"/>
    <property type="project" value="InterPro"/>
</dbReference>
<dbReference type="Pfam" id="PF00005">
    <property type="entry name" value="ABC_tran"/>
    <property type="match status" value="1"/>
</dbReference>
<keyword evidence="6" id="KW-1185">Reference proteome</keyword>
<dbReference type="InterPro" id="IPR027417">
    <property type="entry name" value="P-loop_NTPase"/>
</dbReference>
<gene>
    <name evidence="5" type="primary">lptB3</name>
    <name evidence="5" type="ORF">EKD16_19890</name>
</gene>
<feature type="domain" description="ABC transporter" evidence="4">
    <location>
        <begin position="20"/>
        <end position="261"/>
    </location>
</feature>
<dbReference type="PROSITE" id="PS50893">
    <property type="entry name" value="ABC_TRANSPORTER_2"/>
    <property type="match status" value="1"/>
</dbReference>
<dbReference type="InterPro" id="IPR003593">
    <property type="entry name" value="AAA+_ATPase"/>
</dbReference>
<evidence type="ECO:0000256" key="1">
    <source>
        <dbReference type="ARBA" id="ARBA00022448"/>
    </source>
</evidence>
<proteinExistence type="predicted"/>
<dbReference type="EC" id="3.6.3.-" evidence="5"/>
<dbReference type="InterPro" id="IPR017871">
    <property type="entry name" value="ABC_transporter-like_CS"/>
</dbReference>
<keyword evidence="5" id="KW-0378">Hydrolase</keyword>
<keyword evidence="1" id="KW-0813">Transport</keyword>
<dbReference type="Gene3D" id="3.40.50.300">
    <property type="entry name" value="P-loop containing nucleotide triphosphate hydrolases"/>
    <property type="match status" value="1"/>
</dbReference>
<keyword evidence="2" id="KW-0547">Nucleotide-binding</keyword>
<dbReference type="RefSeq" id="WP_131099925.1">
    <property type="nucleotide sequence ID" value="NZ_CP036455.1"/>
</dbReference>
<dbReference type="SUPFAM" id="SSF52540">
    <property type="entry name" value="P-loop containing nucleoside triphosphate hydrolases"/>
    <property type="match status" value="1"/>
</dbReference>
<evidence type="ECO:0000256" key="3">
    <source>
        <dbReference type="ARBA" id="ARBA00022840"/>
    </source>
</evidence>
<dbReference type="SMART" id="SM00382">
    <property type="entry name" value="AAA"/>
    <property type="match status" value="1"/>
</dbReference>
<dbReference type="PROSITE" id="PS00211">
    <property type="entry name" value="ABC_TRANSPORTER_1"/>
    <property type="match status" value="1"/>
</dbReference>
<dbReference type="Proteomes" id="UP000292235">
    <property type="component" value="Chromosome"/>
</dbReference>
<dbReference type="GO" id="GO:0005886">
    <property type="term" value="C:plasma membrane"/>
    <property type="evidence" value="ECO:0007669"/>
    <property type="project" value="TreeGrafter"/>
</dbReference>
<protein>
    <submittedName>
        <fullName evidence="5">Lipopolysaccharide export system ATP-binding protein LptB</fullName>
        <ecNumber evidence="5">3.6.3.-</ecNumber>
    </submittedName>
</protein>
<dbReference type="OrthoDB" id="4350300at2"/>
<dbReference type="EMBL" id="CP036455">
    <property type="protein sequence ID" value="QBI55741.1"/>
    <property type="molecule type" value="Genomic_DNA"/>
</dbReference>
<dbReference type="InterPro" id="IPR003439">
    <property type="entry name" value="ABC_transporter-like_ATP-bd"/>
</dbReference>
<name>A0A4P6Q8C6_9ACTN</name>
<dbReference type="PANTHER" id="PTHR45772:SF3">
    <property type="entry name" value="ABC TRANSPORTER ATP-BINDING PROTEIN"/>
    <property type="match status" value="1"/>
</dbReference>
<keyword evidence="3 5" id="KW-0067">ATP-binding</keyword>
<dbReference type="InterPro" id="IPR051120">
    <property type="entry name" value="ABC_AA/LPS_Transport"/>
</dbReference>
<accession>A0A4P6Q8C6</accession>
<evidence type="ECO:0000256" key="2">
    <source>
        <dbReference type="ARBA" id="ARBA00022741"/>
    </source>
</evidence>
<organism evidence="5 6">
    <name type="scientific">Streptomonospora litoralis</name>
    <dbReference type="NCBI Taxonomy" id="2498135"/>
    <lineage>
        <taxon>Bacteria</taxon>
        <taxon>Bacillati</taxon>
        <taxon>Actinomycetota</taxon>
        <taxon>Actinomycetes</taxon>
        <taxon>Streptosporangiales</taxon>
        <taxon>Nocardiopsidaceae</taxon>
        <taxon>Streptomonospora</taxon>
    </lineage>
</organism>
<evidence type="ECO:0000313" key="6">
    <source>
        <dbReference type="Proteomes" id="UP000292235"/>
    </source>
</evidence>
<dbReference type="AlphaFoldDB" id="A0A4P6Q8C6"/>
<evidence type="ECO:0000259" key="4">
    <source>
        <dbReference type="PROSITE" id="PS50893"/>
    </source>
</evidence>
<evidence type="ECO:0000313" key="5">
    <source>
        <dbReference type="EMBL" id="QBI55741.1"/>
    </source>
</evidence>
<dbReference type="PANTHER" id="PTHR45772">
    <property type="entry name" value="CONSERVED COMPONENT OF ABC TRANSPORTER FOR NATURAL AMINO ACIDS-RELATED"/>
    <property type="match status" value="1"/>
</dbReference>
<reference evidence="5 6" key="1">
    <citation type="submission" date="2019-02" db="EMBL/GenBank/DDBJ databases">
        <authorList>
            <person name="Khodamoradi S."/>
            <person name="Hahnke R.L."/>
            <person name="Kaempfer P."/>
            <person name="Schumann P."/>
            <person name="Rohde M."/>
            <person name="Steinert M."/>
            <person name="Luzhetskyy A."/>
            <person name="Wink J."/>
            <person name="Ruckert C."/>
        </authorList>
    </citation>
    <scope>NUCLEOTIDE SEQUENCE [LARGE SCALE GENOMIC DNA]</scope>
    <source>
        <strain evidence="5 6">M2</strain>
    </source>
</reference>